<dbReference type="EMBL" id="APMY01000060">
    <property type="protein sequence ID" value="EOM76778.1"/>
    <property type="molecule type" value="Genomic_DNA"/>
</dbReference>
<dbReference type="PATRIC" id="fig|1273125.3.peg.1830"/>
<dbReference type="Proteomes" id="UP000013525">
    <property type="component" value="Unassembled WGS sequence"/>
</dbReference>
<keyword evidence="2" id="KW-1185">Reference proteome</keyword>
<reference evidence="1 2" key="1">
    <citation type="journal article" date="2013" name="Genome Announc.">
        <title>Draft Genome Sequence of Rhodococcus rhodnii Strain LMG5362, a Symbiont of Rhodnius prolixus (Hemiptera, Reduviidae, Triatominae), the Principle Vector of Trypanosoma cruzi.</title>
        <authorList>
            <person name="Pachebat J.A."/>
            <person name="van Keulen G."/>
            <person name="Whitten M.M."/>
            <person name="Girdwood S."/>
            <person name="Del Sol R."/>
            <person name="Dyson P.J."/>
            <person name="Facey P.D."/>
        </authorList>
    </citation>
    <scope>NUCLEOTIDE SEQUENCE [LARGE SCALE GENOMIC DNA]</scope>
    <source>
        <strain evidence="1 2">LMG 5362</strain>
    </source>
</reference>
<dbReference type="eggNOG" id="ENOG5031E6N">
    <property type="taxonomic scope" value="Bacteria"/>
</dbReference>
<comment type="caution">
    <text evidence="1">The sequence shown here is derived from an EMBL/GenBank/DDBJ whole genome shotgun (WGS) entry which is preliminary data.</text>
</comment>
<evidence type="ECO:0000313" key="1">
    <source>
        <dbReference type="EMBL" id="EOM76778.1"/>
    </source>
</evidence>
<organism evidence="1 2">
    <name type="scientific">Rhodococcus rhodnii LMG 5362</name>
    <dbReference type="NCBI Taxonomy" id="1273125"/>
    <lineage>
        <taxon>Bacteria</taxon>
        <taxon>Bacillati</taxon>
        <taxon>Actinomycetota</taxon>
        <taxon>Actinomycetes</taxon>
        <taxon>Mycobacteriales</taxon>
        <taxon>Nocardiaceae</taxon>
        <taxon>Rhodococcus</taxon>
    </lineage>
</organism>
<gene>
    <name evidence="1" type="ORF">Rrhod_1898</name>
</gene>
<proteinExistence type="predicted"/>
<protein>
    <submittedName>
        <fullName evidence="1">Uncharacterized protein</fullName>
    </submittedName>
</protein>
<name>R7WNA9_9NOCA</name>
<accession>R7WNA9</accession>
<sequence length="322" mass="35687">MPADRTPTELAASIRSDPGIDLTPIYSRLASILAPGSEPHADQSRSVRVPSVELDDVTVTVSVWCSDPSYLGTFDRTADTKMVRVALLAHPDTPEVEDTLPPPVDLPLREQIAWVRAVLGDSADYAYRVVTDASMVRVRPSFFVVLVESDGSPRLAPSDFAWLLASSGGGRRAYPEKVVPDDPELLWYLRRHGDLIRADRVAHPQASPPEVWAQEFVSSLTATIADELGRMGASRWFTFEEIRLHGIDRVIVRYTWHLVDGDKRFGFDIDLAGLRAYRLRVHDDPRASTAGRRVGRTPFSQPTFRDPEIVDGVTWVAFGASG</sequence>
<evidence type="ECO:0000313" key="2">
    <source>
        <dbReference type="Proteomes" id="UP000013525"/>
    </source>
</evidence>
<dbReference type="AlphaFoldDB" id="R7WNA9"/>